<dbReference type="EMBL" id="FOAW01000007">
    <property type="protein sequence ID" value="SEL23895.1"/>
    <property type="molecule type" value="Genomic_DNA"/>
</dbReference>
<evidence type="ECO:0008006" key="9">
    <source>
        <dbReference type="Google" id="ProtNLM"/>
    </source>
</evidence>
<dbReference type="PANTHER" id="PTHR45649">
    <property type="entry name" value="AMINO-ACID PERMEASE BAT1"/>
    <property type="match status" value="1"/>
</dbReference>
<comment type="subcellular location">
    <subcellularLocation>
        <location evidence="1">Membrane</location>
        <topology evidence="1">Multi-pass membrane protein</topology>
    </subcellularLocation>
</comment>
<evidence type="ECO:0000313" key="8">
    <source>
        <dbReference type="Proteomes" id="UP000198677"/>
    </source>
</evidence>
<protein>
    <recommendedName>
        <fullName evidence="9">Amino acid permease</fullName>
    </recommendedName>
</protein>
<dbReference type="GO" id="GO:0022857">
    <property type="term" value="F:transmembrane transporter activity"/>
    <property type="evidence" value="ECO:0007669"/>
    <property type="project" value="UniProtKB-ARBA"/>
</dbReference>
<dbReference type="Gene3D" id="1.20.1740.10">
    <property type="entry name" value="Amino acid/polyamine transporter I"/>
    <property type="match status" value="1"/>
</dbReference>
<keyword evidence="4 6" id="KW-1133">Transmembrane helix</keyword>
<keyword evidence="8" id="KW-1185">Reference proteome</keyword>
<proteinExistence type="predicted"/>
<organism evidence="7 8">
    <name type="scientific">Rhodococcus maanshanensis</name>
    <dbReference type="NCBI Taxonomy" id="183556"/>
    <lineage>
        <taxon>Bacteria</taxon>
        <taxon>Bacillati</taxon>
        <taxon>Actinomycetota</taxon>
        <taxon>Actinomycetes</taxon>
        <taxon>Mycobacteriales</taxon>
        <taxon>Nocardiaceae</taxon>
        <taxon>Rhodococcus</taxon>
    </lineage>
</organism>
<reference evidence="8" key="1">
    <citation type="submission" date="2016-10" db="EMBL/GenBank/DDBJ databases">
        <authorList>
            <person name="Varghese N."/>
            <person name="Submissions S."/>
        </authorList>
    </citation>
    <scope>NUCLEOTIDE SEQUENCE [LARGE SCALE GENOMIC DNA]</scope>
    <source>
        <strain evidence="8">DSM 44675</strain>
    </source>
</reference>
<evidence type="ECO:0000256" key="1">
    <source>
        <dbReference type="ARBA" id="ARBA00004141"/>
    </source>
</evidence>
<keyword evidence="2" id="KW-0813">Transport</keyword>
<dbReference type="GO" id="GO:0016020">
    <property type="term" value="C:membrane"/>
    <property type="evidence" value="ECO:0007669"/>
    <property type="project" value="UniProtKB-SubCell"/>
</dbReference>
<evidence type="ECO:0000256" key="4">
    <source>
        <dbReference type="ARBA" id="ARBA00022989"/>
    </source>
</evidence>
<dbReference type="PANTHER" id="PTHR45649:SF26">
    <property type="entry name" value="OS04G0435100 PROTEIN"/>
    <property type="match status" value="1"/>
</dbReference>
<evidence type="ECO:0000256" key="6">
    <source>
        <dbReference type="SAM" id="Phobius"/>
    </source>
</evidence>
<evidence type="ECO:0000256" key="3">
    <source>
        <dbReference type="ARBA" id="ARBA00022692"/>
    </source>
</evidence>
<sequence>MAEAPVGEAAAESSVESGGYHQELKRTLGSFQVFAISFAFISVAVGIFGTYDDVLQNAGPVGIWLWLIAVVG</sequence>
<evidence type="ECO:0000256" key="2">
    <source>
        <dbReference type="ARBA" id="ARBA00022448"/>
    </source>
</evidence>
<feature type="transmembrane region" description="Helical" evidence="6">
    <location>
        <begin position="28"/>
        <end position="48"/>
    </location>
</feature>
<dbReference type="AlphaFoldDB" id="A0A1H7NLM1"/>
<gene>
    <name evidence="7" type="ORF">SAMN05444583_10762</name>
</gene>
<keyword evidence="5 6" id="KW-0472">Membrane</keyword>
<evidence type="ECO:0000313" key="7">
    <source>
        <dbReference type="EMBL" id="SEL23895.1"/>
    </source>
</evidence>
<name>A0A1H7NLM1_9NOCA</name>
<accession>A0A1H7NLM1</accession>
<keyword evidence="3 6" id="KW-0812">Transmembrane</keyword>
<dbReference type="Proteomes" id="UP000198677">
    <property type="component" value="Unassembled WGS sequence"/>
</dbReference>
<evidence type="ECO:0000256" key="5">
    <source>
        <dbReference type="ARBA" id="ARBA00023136"/>
    </source>
</evidence>